<keyword evidence="3" id="KW-1185">Reference proteome</keyword>
<proteinExistence type="predicted"/>
<keyword evidence="1" id="KW-0472">Membrane</keyword>
<dbReference type="Proteomes" id="UP001596109">
    <property type="component" value="Unassembled WGS sequence"/>
</dbReference>
<evidence type="ECO:0000313" key="2">
    <source>
        <dbReference type="EMBL" id="MFC5591472.1"/>
    </source>
</evidence>
<sequence length="214" mass="25242">MNKILKVTLIVFGVLLVGIVLLVIIFLQEMKPDKEKEEQVKAQAEEYLKDHFSDRFEIYDTLYDNMGNFGFEYAAKVRDKSSGIQFLVYEDDQTNQMMDTYIAEKWRSDLESEIRPFIRENIGEKTDLYVYFDDKIGKELGIDWTDSRSYKDFDVAPTIRLTIPRKKSDEDERLFNEFISFLKSEDKLQQGKLIVGYVAETGELLEENEWSKEF</sequence>
<comment type="caution">
    <text evidence="2">The sequence shown here is derived from an EMBL/GenBank/DDBJ whole genome shotgun (WGS) entry which is preliminary data.</text>
</comment>
<reference evidence="3" key="1">
    <citation type="journal article" date="2019" name="Int. J. Syst. Evol. Microbiol.">
        <title>The Global Catalogue of Microorganisms (GCM) 10K type strain sequencing project: providing services to taxonomists for standard genome sequencing and annotation.</title>
        <authorList>
            <consortium name="The Broad Institute Genomics Platform"/>
            <consortium name="The Broad Institute Genome Sequencing Center for Infectious Disease"/>
            <person name="Wu L."/>
            <person name="Ma J."/>
        </authorList>
    </citation>
    <scope>NUCLEOTIDE SEQUENCE [LARGE SCALE GENOMIC DNA]</scope>
    <source>
        <strain evidence="3">CGMCC 4.1434</strain>
    </source>
</reference>
<evidence type="ECO:0000313" key="3">
    <source>
        <dbReference type="Proteomes" id="UP001596109"/>
    </source>
</evidence>
<dbReference type="EMBL" id="JBHSNO010000016">
    <property type="protein sequence ID" value="MFC5591472.1"/>
    <property type="molecule type" value="Genomic_DNA"/>
</dbReference>
<keyword evidence="1" id="KW-0812">Transmembrane</keyword>
<feature type="transmembrane region" description="Helical" evidence="1">
    <location>
        <begin position="7"/>
        <end position="27"/>
    </location>
</feature>
<keyword evidence="1" id="KW-1133">Transmembrane helix</keyword>
<accession>A0ABW0TQL8</accession>
<name>A0ABW0TQL8_9BACL</name>
<protein>
    <submittedName>
        <fullName evidence="2">Uncharacterized protein</fullName>
    </submittedName>
</protein>
<organism evidence="2 3">
    <name type="scientific">Sporosarcina soli</name>
    <dbReference type="NCBI Taxonomy" id="334736"/>
    <lineage>
        <taxon>Bacteria</taxon>
        <taxon>Bacillati</taxon>
        <taxon>Bacillota</taxon>
        <taxon>Bacilli</taxon>
        <taxon>Bacillales</taxon>
        <taxon>Caryophanaceae</taxon>
        <taxon>Sporosarcina</taxon>
    </lineage>
</organism>
<gene>
    <name evidence="2" type="ORF">ACFPRA_21535</name>
</gene>
<dbReference type="RefSeq" id="WP_381439309.1">
    <property type="nucleotide sequence ID" value="NZ_JBHSNO010000016.1"/>
</dbReference>
<evidence type="ECO:0000256" key="1">
    <source>
        <dbReference type="SAM" id="Phobius"/>
    </source>
</evidence>